<evidence type="ECO:0000313" key="3">
    <source>
        <dbReference type="Proteomes" id="UP001432027"/>
    </source>
</evidence>
<protein>
    <submittedName>
        <fullName evidence="2">Uncharacterized protein</fullName>
    </submittedName>
</protein>
<proteinExistence type="predicted"/>
<dbReference type="EMBL" id="BTSX01000005">
    <property type="protein sequence ID" value="GMS98612.1"/>
    <property type="molecule type" value="Genomic_DNA"/>
</dbReference>
<dbReference type="AlphaFoldDB" id="A0AAV5TWZ1"/>
<feature type="non-terminal residue" evidence="2">
    <location>
        <position position="1"/>
    </location>
</feature>
<evidence type="ECO:0000256" key="1">
    <source>
        <dbReference type="SAM" id="MobiDB-lite"/>
    </source>
</evidence>
<feature type="region of interest" description="Disordered" evidence="1">
    <location>
        <begin position="34"/>
        <end position="55"/>
    </location>
</feature>
<reference evidence="2" key="1">
    <citation type="submission" date="2023-10" db="EMBL/GenBank/DDBJ databases">
        <title>Genome assembly of Pristionchus species.</title>
        <authorList>
            <person name="Yoshida K."/>
            <person name="Sommer R.J."/>
        </authorList>
    </citation>
    <scope>NUCLEOTIDE SEQUENCE</scope>
    <source>
        <strain evidence="2">RS0144</strain>
    </source>
</reference>
<accession>A0AAV5TWZ1</accession>
<sequence>IFFCERSDMKLRMHREAVRNVLWYLNLGDSLECENGDEENESDEESHSPKSSGVIVSVVNAHLASR</sequence>
<feature type="compositionally biased region" description="Acidic residues" evidence="1">
    <location>
        <begin position="34"/>
        <end position="44"/>
    </location>
</feature>
<evidence type="ECO:0000313" key="2">
    <source>
        <dbReference type="EMBL" id="GMS98612.1"/>
    </source>
</evidence>
<keyword evidence="3" id="KW-1185">Reference proteome</keyword>
<organism evidence="2 3">
    <name type="scientific">Pristionchus entomophagus</name>
    <dbReference type="NCBI Taxonomy" id="358040"/>
    <lineage>
        <taxon>Eukaryota</taxon>
        <taxon>Metazoa</taxon>
        <taxon>Ecdysozoa</taxon>
        <taxon>Nematoda</taxon>
        <taxon>Chromadorea</taxon>
        <taxon>Rhabditida</taxon>
        <taxon>Rhabditina</taxon>
        <taxon>Diplogasteromorpha</taxon>
        <taxon>Diplogasteroidea</taxon>
        <taxon>Neodiplogasteridae</taxon>
        <taxon>Pristionchus</taxon>
    </lineage>
</organism>
<comment type="caution">
    <text evidence="2">The sequence shown here is derived from an EMBL/GenBank/DDBJ whole genome shotgun (WGS) entry which is preliminary data.</text>
</comment>
<feature type="non-terminal residue" evidence="2">
    <location>
        <position position="66"/>
    </location>
</feature>
<dbReference type="Proteomes" id="UP001432027">
    <property type="component" value="Unassembled WGS sequence"/>
</dbReference>
<name>A0AAV5TWZ1_9BILA</name>
<gene>
    <name evidence="2" type="ORF">PENTCL1PPCAC_20787</name>
</gene>